<feature type="region of interest" description="Disordered" evidence="2">
    <location>
        <begin position="46"/>
        <end position="66"/>
    </location>
</feature>
<dbReference type="InterPro" id="IPR036812">
    <property type="entry name" value="NAD(P)_OxRdtase_dom_sf"/>
</dbReference>
<dbReference type="KEGG" id="avn:Avin_32550"/>
<keyword evidence="5" id="KW-1185">Reference proteome</keyword>
<organism evidence="4 5">
    <name type="scientific">Azotobacter vinelandii (strain DJ / ATCC BAA-1303)</name>
    <dbReference type="NCBI Taxonomy" id="322710"/>
    <lineage>
        <taxon>Bacteria</taxon>
        <taxon>Pseudomonadati</taxon>
        <taxon>Pseudomonadota</taxon>
        <taxon>Gammaproteobacteria</taxon>
        <taxon>Pseudomonadales</taxon>
        <taxon>Pseudomonadaceae</taxon>
        <taxon>Azotobacter</taxon>
    </lineage>
</organism>
<dbReference type="RefSeq" id="WP_012701798.1">
    <property type="nucleotide sequence ID" value="NC_012560.1"/>
</dbReference>
<feature type="domain" description="NADP-dependent oxidoreductase" evidence="3">
    <location>
        <begin position="104"/>
        <end position="387"/>
    </location>
</feature>
<dbReference type="EMBL" id="CP001157">
    <property type="protein sequence ID" value="ACO79414.1"/>
    <property type="molecule type" value="Genomic_DNA"/>
</dbReference>
<dbReference type="AlphaFoldDB" id="C1DP61"/>
<dbReference type="GeneID" id="88186308"/>
<dbReference type="GO" id="GO:0005737">
    <property type="term" value="C:cytoplasm"/>
    <property type="evidence" value="ECO:0007669"/>
    <property type="project" value="TreeGrafter"/>
</dbReference>
<dbReference type="CDD" id="cd19078">
    <property type="entry name" value="AKR_AKR13C1_2"/>
    <property type="match status" value="1"/>
</dbReference>
<evidence type="ECO:0000259" key="3">
    <source>
        <dbReference type="Pfam" id="PF00248"/>
    </source>
</evidence>
<keyword evidence="1" id="KW-0560">Oxidoreductase</keyword>
<dbReference type="PANTHER" id="PTHR43625:SF77">
    <property type="entry name" value="ALDO-KETO REDUCTASE"/>
    <property type="match status" value="1"/>
</dbReference>
<dbReference type="EnsemblBacteria" id="ACO79414">
    <property type="protein sequence ID" value="ACO79414"/>
    <property type="gene ID" value="Avin_32550"/>
</dbReference>
<dbReference type="Pfam" id="PF00248">
    <property type="entry name" value="Aldo_ket_red"/>
    <property type="match status" value="1"/>
</dbReference>
<dbReference type="PROSITE" id="PS51318">
    <property type="entry name" value="TAT"/>
    <property type="match status" value="1"/>
</dbReference>
<dbReference type="InterPro" id="IPR050791">
    <property type="entry name" value="Aldo-Keto_reductase"/>
</dbReference>
<dbReference type="Gene3D" id="3.20.20.100">
    <property type="entry name" value="NADP-dependent oxidoreductase domain"/>
    <property type="match status" value="1"/>
</dbReference>
<dbReference type="eggNOG" id="COG0667">
    <property type="taxonomic scope" value="Bacteria"/>
</dbReference>
<protein>
    <submittedName>
        <fullName evidence="4">Aldo/keto reductase protein</fullName>
    </submittedName>
</protein>
<dbReference type="HOGENOM" id="CLU_023205_2_1_6"/>
<evidence type="ECO:0000313" key="4">
    <source>
        <dbReference type="EMBL" id="ACO79414.1"/>
    </source>
</evidence>
<accession>C1DP61</accession>
<evidence type="ECO:0000256" key="2">
    <source>
        <dbReference type="SAM" id="MobiDB-lite"/>
    </source>
</evidence>
<dbReference type="InterPro" id="IPR023210">
    <property type="entry name" value="NADP_OxRdtase_dom"/>
</dbReference>
<dbReference type="PANTHER" id="PTHR43625">
    <property type="entry name" value="AFLATOXIN B1 ALDEHYDE REDUCTASE"/>
    <property type="match status" value="1"/>
</dbReference>
<dbReference type="Proteomes" id="UP000002424">
    <property type="component" value="Chromosome"/>
</dbReference>
<dbReference type="SUPFAM" id="SSF51430">
    <property type="entry name" value="NAD(P)-linked oxidoreductase"/>
    <property type="match status" value="1"/>
</dbReference>
<proteinExistence type="predicted"/>
<dbReference type="OrthoDB" id="9772407at2"/>
<dbReference type="STRING" id="322710.Avin_32550"/>
<reference evidence="4 5" key="1">
    <citation type="journal article" date="2009" name="J. Bacteriol.">
        <title>Genome sequence of Azotobacter vinelandii, an obligate aerobe specialized to support diverse anaerobic metabolic processes.</title>
        <authorList>
            <person name="Setubal J.C."/>
            <person name="dos Santos P."/>
            <person name="Goldman B.S."/>
            <person name="Ertesvag H."/>
            <person name="Espin G."/>
            <person name="Rubio L.M."/>
            <person name="Valla S."/>
            <person name="Almeida N.F."/>
            <person name="Balasubramanian D."/>
            <person name="Cromes L."/>
            <person name="Curatti L."/>
            <person name="Du Z."/>
            <person name="Godsy E."/>
            <person name="Goodner B."/>
            <person name="Hellner-Burris K."/>
            <person name="Hernandez J.A."/>
            <person name="Houmiel K."/>
            <person name="Imperial J."/>
            <person name="Kennedy C."/>
            <person name="Larson T.J."/>
            <person name="Latreille P."/>
            <person name="Ligon L.S."/>
            <person name="Lu J."/>
            <person name="Maerk M."/>
            <person name="Miller N.M."/>
            <person name="Norton S."/>
            <person name="O'Carroll I.P."/>
            <person name="Paulsen I."/>
            <person name="Raulfs E.C."/>
            <person name="Roemer R."/>
            <person name="Rosser J."/>
            <person name="Segura D."/>
            <person name="Slater S."/>
            <person name="Stricklin S.L."/>
            <person name="Studholme D.J."/>
            <person name="Sun J."/>
            <person name="Viana C.J."/>
            <person name="Wallin E."/>
            <person name="Wang B."/>
            <person name="Wheeler C."/>
            <person name="Zhu H."/>
            <person name="Dean D.R."/>
            <person name="Dixon R."/>
            <person name="Wood D."/>
        </authorList>
    </citation>
    <scope>NUCLEOTIDE SEQUENCE [LARGE SCALE GENOMIC DNA]</scope>
    <source>
        <strain evidence="5">DJ / ATCC BAA-1303</strain>
    </source>
</reference>
<evidence type="ECO:0000256" key="1">
    <source>
        <dbReference type="ARBA" id="ARBA00023002"/>
    </source>
</evidence>
<dbReference type="GO" id="GO:0016491">
    <property type="term" value="F:oxidoreductase activity"/>
    <property type="evidence" value="ECO:0007669"/>
    <property type="project" value="UniProtKB-KW"/>
</dbReference>
<sequence>MTRNDKHDPHGHGPADPQRRQLLATAAILGVAPWLLSACTAPSASTANTAAPAQPAGTGSATTTGILPTSQRRKLGALEVSSIGLGCQWVPAAVEGSVSDRYGSTIDRKTAINLIRTAVDSGVTLFDTAEAYGPYLSEEVVGEALQGVRDQVVIETKYGFSFDPKVAAARGGRDSRPEHIKQVVEGMLKRLRTDRIDLLYQHRVDPQVPIEDVAGAIKDLIAEGKVLNYGLSEPGIQTIRRAHAEHPLAAIQNEYSMLWRGPEAEVLPVCEELGIGFVPWSPMGMGFLSGTITAETRFVPDGDREFRVAVPRFAPDNLRANMALVEVVKTWAQRKNATPAQLALAWLLAQKPWIVPIPGTTKIAHLKENLGAAAITFSGEELRELNATVAAVPIQGDRLPPGVMQLSGVEAPPKR</sequence>
<gene>
    <name evidence="4" type="ordered locus">Avin_32550</name>
</gene>
<feature type="compositionally biased region" description="Low complexity" evidence="2">
    <location>
        <begin position="46"/>
        <end position="65"/>
    </location>
</feature>
<name>C1DP61_AZOVD</name>
<evidence type="ECO:0000313" key="5">
    <source>
        <dbReference type="Proteomes" id="UP000002424"/>
    </source>
</evidence>
<dbReference type="InterPro" id="IPR006311">
    <property type="entry name" value="TAT_signal"/>
</dbReference>